<comment type="caution">
    <text evidence="2">The sequence shown here is derived from an EMBL/GenBank/DDBJ whole genome shotgun (WGS) entry which is preliminary data.</text>
</comment>
<protein>
    <submittedName>
        <fullName evidence="2">Phage holin</fullName>
    </submittedName>
</protein>
<reference evidence="2 3" key="1">
    <citation type="submission" date="2021-10" db="EMBL/GenBank/DDBJ databases">
        <title>Anaerobic single-cell dispensing facilitates the cultivation of human gut bacteria.</title>
        <authorList>
            <person name="Afrizal A."/>
        </authorList>
    </citation>
    <scope>NUCLEOTIDE SEQUENCE [LARGE SCALE GENOMIC DNA]</scope>
    <source>
        <strain evidence="2 3">CLA-AA-H232</strain>
    </source>
</reference>
<dbReference type="RefSeq" id="WP_308456265.1">
    <property type="nucleotide sequence ID" value="NZ_JAJEQM010000006.1"/>
</dbReference>
<organism evidence="2 3">
    <name type="scientific">Hominilimicola fabiformis</name>
    <dbReference type="NCBI Taxonomy" id="2885356"/>
    <lineage>
        <taxon>Bacteria</taxon>
        <taxon>Bacillati</taxon>
        <taxon>Bacillota</taxon>
        <taxon>Clostridia</taxon>
        <taxon>Eubacteriales</taxon>
        <taxon>Oscillospiraceae</taxon>
        <taxon>Hominilimicola</taxon>
    </lineage>
</organism>
<keyword evidence="1" id="KW-1133">Transmembrane helix</keyword>
<dbReference type="EMBL" id="JAJEQM010000006">
    <property type="protein sequence ID" value="MCC2210366.1"/>
    <property type="molecule type" value="Genomic_DNA"/>
</dbReference>
<proteinExistence type="predicted"/>
<keyword evidence="3" id="KW-1185">Reference proteome</keyword>
<gene>
    <name evidence="2" type="ORF">LKE05_06115</name>
</gene>
<keyword evidence="1" id="KW-0472">Membrane</keyword>
<dbReference type="AlphaFoldDB" id="A0AAE3J9G0"/>
<keyword evidence="1" id="KW-0812">Transmembrane</keyword>
<evidence type="ECO:0000313" key="2">
    <source>
        <dbReference type="EMBL" id="MCC2210366.1"/>
    </source>
</evidence>
<dbReference type="NCBIfam" id="TIGR01598">
    <property type="entry name" value="holin_phiLC3"/>
    <property type="match status" value="1"/>
</dbReference>
<dbReference type="InterPro" id="IPR006485">
    <property type="entry name" value="Phage-like_holin"/>
</dbReference>
<feature type="transmembrane region" description="Helical" evidence="1">
    <location>
        <begin position="15"/>
        <end position="35"/>
    </location>
</feature>
<evidence type="ECO:0000313" key="3">
    <source>
        <dbReference type="Proteomes" id="UP001198242"/>
    </source>
</evidence>
<sequence>MTNINWKVRIKNPMFWVQIVVAIFVPVLGYMGITAQDLTTWQAVGNVILTAFSNPYVLLLMATSVYNAIIDPTTTGITDSKTALTYTTPNSDK</sequence>
<dbReference type="Pfam" id="PF04531">
    <property type="entry name" value="Phage_holin_1"/>
    <property type="match status" value="1"/>
</dbReference>
<feature type="transmembrane region" description="Helical" evidence="1">
    <location>
        <begin position="47"/>
        <end position="69"/>
    </location>
</feature>
<accession>A0AAE3J9G0</accession>
<evidence type="ECO:0000256" key="1">
    <source>
        <dbReference type="SAM" id="Phobius"/>
    </source>
</evidence>
<name>A0AAE3J9G0_9FIRM</name>
<dbReference type="Proteomes" id="UP001198242">
    <property type="component" value="Unassembled WGS sequence"/>
</dbReference>